<evidence type="ECO:0000256" key="6">
    <source>
        <dbReference type="PROSITE-ProRule" id="PRU00460"/>
    </source>
</evidence>
<organism evidence="11">
    <name type="scientific">Gongylonema pulchrum</name>
    <dbReference type="NCBI Taxonomy" id="637853"/>
    <lineage>
        <taxon>Eukaryota</taxon>
        <taxon>Metazoa</taxon>
        <taxon>Ecdysozoa</taxon>
        <taxon>Nematoda</taxon>
        <taxon>Chromadorea</taxon>
        <taxon>Rhabditida</taxon>
        <taxon>Spirurina</taxon>
        <taxon>Spiruromorpha</taxon>
        <taxon>Spiruroidea</taxon>
        <taxon>Gongylonematidae</taxon>
        <taxon>Gongylonema</taxon>
    </lineage>
</organism>
<sequence length="105" mass="11931">MLTRMNTFGDEVFRDPKVLRSYYYAISDFAVGGRCKCNGHASECVKSTGDGEDRLVCRCEHNTMGADCNQCLPFYNDRPWRAGTAKEANECIGELKLPRNKLLWN</sequence>
<dbReference type="GO" id="GO:0007411">
    <property type="term" value="P:axon guidance"/>
    <property type="evidence" value="ECO:0007669"/>
    <property type="project" value="TreeGrafter"/>
</dbReference>
<dbReference type="InterPro" id="IPR002049">
    <property type="entry name" value="LE_dom"/>
</dbReference>
<evidence type="ECO:0000259" key="8">
    <source>
        <dbReference type="PROSITE" id="PS51117"/>
    </source>
</evidence>
<dbReference type="Pfam" id="PF00055">
    <property type="entry name" value="Laminin_N"/>
    <property type="match status" value="1"/>
</dbReference>
<keyword evidence="1" id="KW-0732">Signal</keyword>
<evidence type="ECO:0000256" key="3">
    <source>
        <dbReference type="ARBA" id="ARBA00023157"/>
    </source>
</evidence>
<accession>A0A183D8F0</accession>
<dbReference type="SUPFAM" id="SSF57196">
    <property type="entry name" value="EGF/Laminin"/>
    <property type="match status" value="1"/>
</dbReference>
<proteinExistence type="predicted"/>
<evidence type="ECO:0000256" key="5">
    <source>
        <dbReference type="ARBA" id="ARBA00023292"/>
    </source>
</evidence>
<dbReference type="EMBL" id="UYRT01010049">
    <property type="protein sequence ID" value="VDK48512.1"/>
    <property type="molecule type" value="Genomic_DNA"/>
</dbReference>
<dbReference type="Gene3D" id="2.60.120.260">
    <property type="entry name" value="Galactose-binding domain-like"/>
    <property type="match status" value="1"/>
</dbReference>
<evidence type="ECO:0000259" key="7">
    <source>
        <dbReference type="PROSITE" id="PS50027"/>
    </source>
</evidence>
<dbReference type="OrthoDB" id="9972745at2759"/>
<feature type="domain" description="Laminin N-terminal" evidence="8">
    <location>
        <begin position="1"/>
        <end position="34"/>
    </location>
</feature>
<dbReference type="PROSITE" id="PS51117">
    <property type="entry name" value="LAMININ_NTER"/>
    <property type="match status" value="1"/>
</dbReference>
<comment type="caution">
    <text evidence="6">Lacks conserved residue(s) required for the propagation of feature annotation.</text>
</comment>
<dbReference type="Pfam" id="PF24973">
    <property type="entry name" value="EGF_LMN_ATRN"/>
    <property type="match status" value="1"/>
</dbReference>
<dbReference type="Gene3D" id="2.170.300.10">
    <property type="entry name" value="Tie2 ligand-binding domain superfamily"/>
    <property type="match status" value="1"/>
</dbReference>
<evidence type="ECO:0000313" key="10">
    <source>
        <dbReference type="Proteomes" id="UP000271098"/>
    </source>
</evidence>
<dbReference type="GO" id="GO:0005604">
    <property type="term" value="C:basement membrane"/>
    <property type="evidence" value="ECO:0007669"/>
    <property type="project" value="TreeGrafter"/>
</dbReference>
<dbReference type="Proteomes" id="UP000271098">
    <property type="component" value="Unassembled WGS sequence"/>
</dbReference>
<keyword evidence="10" id="KW-1185">Reference proteome</keyword>
<keyword evidence="4" id="KW-0325">Glycoprotein</keyword>
<evidence type="ECO:0000256" key="1">
    <source>
        <dbReference type="ARBA" id="ARBA00022729"/>
    </source>
</evidence>
<gene>
    <name evidence="9" type="ORF">GPUH_LOCUS4992</name>
</gene>
<dbReference type="CDD" id="cd00055">
    <property type="entry name" value="EGF_Lam"/>
    <property type="match status" value="1"/>
</dbReference>
<feature type="domain" description="Laminin EGF-like" evidence="7">
    <location>
        <begin position="35"/>
        <end position="93"/>
    </location>
</feature>
<keyword evidence="3 6" id="KW-1015">Disulfide bond</keyword>
<dbReference type="InterPro" id="IPR008211">
    <property type="entry name" value="Laminin_N"/>
</dbReference>
<dbReference type="InterPro" id="IPR050440">
    <property type="entry name" value="Laminin/Netrin_ECM"/>
</dbReference>
<evidence type="ECO:0000256" key="2">
    <source>
        <dbReference type="ARBA" id="ARBA00022737"/>
    </source>
</evidence>
<name>A0A183D8F0_9BILA</name>
<protein>
    <submittedName>
        <fullName evidence="11">Laminin EGF-like domain-containing protein</fullName>
    </submittedName>
</protein>
<evidence type="ECO:0000313" key="11">
    <source>
        <dbReference type="WBParaSite" id="GPUH_0000499801-mRNA-1"/>
    </source>
</evidence>
<dbReference type="PROSITE" id="PS50027">
    <property type="entry name" value="EGF_LAM_2"/>
    <property type="match status" value="1"/>
</dbReference>
<evidence type="ECO:0000256" key="4">
    <source>
        <dbReference type="ARBA" id="ARBA00023180"/>
    </source>
</evidence>
<dbReference type="PANTHER" id="PTHR10574">
    <property type="entry name" value="NETRIN/LAMININ-RELATED"/>
    <property type="match status" value="1"/>
</dbReference>
<reference evidence="9 10" key="2">
    <citation type="submission" date="2018-11" db="EMBL/GenBank/DDBJ databases">
        <authorList>
            <consortium name="Pathogen Informatics"/>
        </authorList>
    </citation>
    <scope>NUCLEOTIDE SEQUENCE [LARGE SCALE GENOMIC DNA]</scope>
</reference>
<keyword evidence="5 6" id="KW-0424">Laminin EGF-like domain</keyword>
<dbReference type="AlphaFoldDB" id="A0A183D8F0"/>
<evidence type="ECO:0000313" key="9">
    <source>
        <dbReference type="EMBL" id="VDK48512.1"/>
    </source>
</evidence>
<reference evidence="11" key="1">
    <citation type="submission" date="2016-06" db="UniProtKB">
        <authorList>
            <consortium name="WormBaseParasite"/>
        </authorList>
    </citation>
    <scope>IDENTIFICATION</scope>
</reference>
<dbReference type="WBParaSite" id="GPUH_0000499801-mRNA-1">
    <property type="protein sequence ID" value="GPUH_0000499801-mRNA-1"/>
    <property type="gene ID" value="GPUH_0000499801"/>
</dbReference>
<dbReference type="GO" id="GO:0009887">
    <property type="term" value="P:animal organ morphogenesis"/>
    <property type="evidence" value="ECO:0007669"/>
    <property type="project" value="TreeGrafter"/>
</dbReference>
<dbReference type="PANTHER" id="PTHR10574:SF435">
    <property type="entry name" value="LAMININ SUBUNIT GAMMA-1"/>
    <property type="match status" value="1"/>
</dbReference>
<dbReference type="GO" id="GO:0009888">
    <property type="term" value="P:tissue development"/>
    <property type="evidence" value="ECO:0007669"/>
    <property type="project" value="TreeGrafter"/>
</dbReference>
<feature type="disulfide bond" evidence="6">
    <location>
        <begin position="59"/>
        <end position="68"/>
    </location>
</feature>
<dbReference type="SMART" id="SM00180">
    <property type="entry name" value="EGF_Lam"/>
    <property type="match status" value="1"/>
</dbReference>
<dbReference type="InterPro" id="IPR056863">
    <property type="entry name" value="LMN_ATRN_NET-like_EGF"/>
</dbReference>
<keyword evidence="2" id="KW-0677">Repeat</keyword>